<dbReference type="KEGG" id="gms:SOIL9_41660"/>
<feature type="transmembrane region" description="Helical" evidence="1">
    <location>
        <begin position="59"/>
        <end position="78"/>
    </location>
</feature>
<proteinExistence type="predicted"/>
<evidence type="ECO:0000313" key="2">
    <source>
        <dbReference type="EMBL" id="VTR93548.1"/>
    </source>
</evidence>
<dbReference type="AlphaFoldDB" id="A0A6P2CWN1"/>
<organism evidence="2 3">
    <name type="scientific">Gemmata massiliana</name>
    <dbReference type="NCBI Taxonomy" id="1210884"/>
    <lineage>
        <taxon>Bacteria</taxon>
        <taxon>Pseudomonadati</taxon>
        <taxon>Planctomycetota</taxon>
        <taxon>Planctomycetia</taxon>
        <taxon>Gemmatales</taxon>
        <taxon>Gemmataceae</taxon>
        <taxon>Gemmata</taxon>
    </lineage>
</organism>
<feature type="transmembrane region" description="Helical" evidence="1">
    <location>
        <begin position="90"/>
        <end position="111"/>
    </location>
</feature>
<protein>
    <submittedName>
        <fullName evidence="2">Uncharacterized protein</fullName>
    </submittedName>
</protein>
<name>A0A6P2CWN1_9BACT</name>
<keyword evidence="1" id="KW-1133">Transmembrane helix</keyword>
<sequence length="129" mass="13297">MRHVYSRATGLVALSLAALTLFVEVGLVSTALVPPVLGPEQSDIARARELAARRDQVRVGLGVLVLGTGLAGAAVLVTRCNSGGGKLITAAGCCCLASMVAWFVLVITIYGNSVPKERDNPNSFTVTSG</sequence>
<dbReference type="EMBL" id="LR593886">
    <property type="protein sequence ID" value="VTR93548.1"/>
    <property type="molecule type" value="Genomic_DNA"/>
</dbReference>
<keyword evidence="1" id="KW-0812">Transmembrane</keyword>
<reference evidence="2 3" key="1">
    <citation type="submission" date="2019-05" db="EMBL/GenBank/DDBJ databases">
        <authorList>
            <consortium name="Science for Life Laboratories"/>
        </authorList>
    </citation>
    <scope>NUCLEOTIDE SEQUENCE [LARGE SCALE GENOMIC DNA]</scope>
    <source>
        <strain evidence="2">Soil9</strain>
    </source>
</reference>
<gene>
    <name evidence="2" type="ORF">SOIL9_41660</name>
</gene>
<keyword evidence="1" id="KW-0472">Membrane</keyword>
<evidence type="ECO:0000256" key="1">
    <source>
        <dbReference type="SAM" id="Phobius"/>
    </source>
</evidence>
<dbReference type="Proteomes" id="UP000464178">
    <property type="component" value="Chromosome"/>
</dbReference>
<evidence type="ECO:0000313" key="3">
    <source>
        <dbReference type="Proteomes" id="UP000464178"/>
    </source>
</evidence>
<keyword evidence="3" id="KW-1185">Reference proteome</keyword>
<dbReference type="RefSeq" id="WP_162668258.1">
    <property type="nucleotide sequence ID" value="NZ_LR593886.1"/>
</dbReference>
<accession>A0A6P2CWN1</accession>